<reference evidence="9" key="1">
    <citation type="journal article" date="2020" name="mSystems">
        <title>Genome- and Community-Level Interaction Insights into Carbon Utilization and Element Cycling Functions of Hydrothermarchaeota in Hydrothermal Sediment.</title>
        <authorList>
            <person name="Zhou Z."/>
            <person name="Liu Y."/>
            <person name="Xu W."/>
            <person name="Pan J."/>
            <person name="Luo Z.H."/>
            <person name="Li M."/>
        </authorList>
    </citation>
    <scope>NUCLEOTIDE SEQUENCE [LARGE SCALE GENOMIC DNA]</scope>
    <source>
        <strain evidence="9">HyVt-92</strain>
    </source>
</reference>
<sequence>MKPGSKNIKLQEDYRRYVAKRAGFIICLITLVILTFFYALNIGSFSFSFKTIFKALSGERSKVALVLWNIRLPRIMGALFVGAGLAVSGCVMQCILRNPLASPFTMGISHGAVFGASLAIGTLGAGSVESTGKIFINNPYIVVIFAFSGSLFGMLVVLTLAKLKGLGPGAMVLAGVAMGSLFTAATTLIQYFATEQQLAAMVYWSFGDLGRVIWREIWIIAGIFLFCFVYFFLKRWDYNAMESGDEVAKSLGVKVERVRLTGALFASLITGVAVSLVGIIGFIGLICPHLIRLLIGGDHRFLIPASAIFGALLLLTSDSLARTVVAPVILPVGVLTSFMGAPMFIFLLIKAKGEI</sequence>
<evidence type="ECO:0000313" key="9">
    <source>
        <dbReference type="EMBL" id="HHF99082.1"/>
    </source>
</evidence>
<dbReference type="PANTHER" id="PTHR30472:SF25">
    <property type="entry name" value="ABC TRANSPORTER PERMEASE PROTEIN MJ0876-RELATED"/>
    <property type="match status" value="1"/>
</dbReference>
<keyword evidence="4" id="KW-1003">Cell membrane</keyword>
<evidence type="ECO:0000256" key="6">
    <source>
        <dbReference type="ARBA" id="ARBA00022989"/>
    </source>
</evidence>
<dbReference type="EMBL" id="DRTT01000173">
    <property type="protein sequence ID" value="HHF99082.1"/>
    <property type="molecule type" value="Genomic_DNA"/>
</dbReference>
<feature type="transmembrane region" description="Helical" evidence="8">
    <location>
        <begin position="21"/>
        <end position="40"/>
    </location>
</feature>
<dbReference type="GO" id="GO:0033214">
    <property type="term" value="P:siderophore-iron import into cell"/>
    <property type="evidence" value="ECO:0007669"/>
    <property type="project" value="TreeGrafter"/>
</dbReference>
<dbReference type="AlphaFoldDB" id="A0A7V5I268"/>
<dbReference type="PANTHER" id="PTHR30472">
    <property type="entry name" value="FERRIC ENTEROBACTIN TRANSPORT SYSTEM PERMEASE PROTEIN"/>
    <property type="match status" value="1"/>
</dbReference>
<feature type="transmembrane region" description="Helical" evidence="8">
    <location>
        <begin position="108"/>
        <end position="128"/>
    </location>
</feature>
<evidence type="ECO:0000256" key="3">
    <source>
        <dbReference type="ARBA" id="ARBA00022448"/>
    </source>
</evidence>
<accession>A0A7V5I268</accession>
<feature type="transmembrane region" description="Helical" evidence="8">
    <location>
        <begin position="213"/>
        <end position="233"/>
    </location>
</feature>
<feature type="transmembrane region" description="Helical" evidence="8">
    <location>
        <begin position="264"/>
        <end position="295"/>
    </location>
</feature>
<evidence type="ECO:0000256" key="1">
    <source>
        <dbReference type="ARBA" id="ARBA00004651"/>
    </source>
</evidence>
<feature type="transmembrane region" description="Helical" evidence="8">
    <location>
        <begin position="75"/>
        <end position="96"/>
    </location>
</feature>
<comment type="caution">
    <text evidence="9">The sequence shown here is derived from an EMBL/GenBank/DDBJ whole genome shotgun (WGS) entry which is preliminary data.</text>
</comment>
<evidence type="ECO:0000256" key="2">
    <source>
        <dbReference type="ARBA" id="ARBA00007935"/>
    </source>
</evidence>
<keyword evidence="3" id="KW-0813">Transport</keyword>
<comment type="subcellular location">
    <subcellularLocation>
        <location evidence="1">Cell membrane</location>
        <topology evidence="1">Multi-pass membrane protein</topology>
    </subcellularLocation>
</comment>
<dbReference type="InterPro" id="IPR000522">
    <property type="entry name" value="ABC_transptr_permease_BtuC"/>
</dbReference>
<evidence type="ECO:0000256" key="8">
    <source>
        <dbReference type="SAM" id="Phobius"/>
    </source>
</evidence>
<feature type="transmembrane region" description="Helical" evidence="8">
    <location>
        <begin position="328"/>
        <end position="349"/>
    </location>
</feature>
<feature type="transmembrane region" description="Helical" evidence="8">
    <location>
        <begin position="172"/>
        <end position="193"/>
    </location>
</feature>
<evidence type="ECO:0000256" key="5">
    <source>
        <dbReference type="ARBA" id="ARBA00022692"/>
    </source>
</evidence>
<evidence type="ECO:0000256" key="7">
    <source>
        <dbReference type="ARBA" id="ARBA00023136"/>
    </source>
</evidence>
<dbReference type="SUPFAM" id="SSF81345">
    <property type="entry name" value="ABC transporter involved in vitamin B12 uptake, BtuC"/>
    <property type="match status" value="1"/>
</dbReference>
<keyword evidence="6 8" id="KW-1133">Transmembrane helix</keyword>
<keyword evidence="5 8" id="KW-0812">Transmembrane</keyword>
<feature type="transmembrane region" description="Helical" evidence="8">
    <location>
        <begin position="301"/>
        <end position="321"/>
    </location>
</feature>
<dbReference type="Gene3D" id="1.10.3470.10">
    <property type="entry name" value="ABC transporter involved in vitamin B12 uptake, BtuC"/>
    <property type="match status" value="1"/>
</dbReference>
<dbReference type="InterPro" id="IPR037294">
    <property type="entry name" value="ABC_BtuC-like"/>
</dbReference>
<organism evidence="9">
    <name type="scientific">Aerophobetes bacterium</name>
    <dbReference type="NCBI Taxonomy" id="2030807"/>
    <lineage>
        <taxon>Bacteria</taxon>
        <taxon>Candidatus Aerophobota</taxon>
    </lineage>
</organism>
<dbReference type="Proteomes" id="UP000886070">
    <property type="component" value="Unassembled WGS sequence"/>
</dbReference>
<dbReference type="GO" id="GO:0005886">
    <property type="term" value="C:plasma membrane"/>
    <property type="evidence" value="ECO:0007669"/>
    <property type="project" value="UniProtKB-SubCell"/>
</dbReference>
<dbReference type="GO" id="GO:0022857">
    <property type="term" value="F:transmembrane transporter activity"/>
    <property type="evidence" value="ECO:0007669"/>
    <property type="project" value="InterPro"/>
</dbReference>
<proteinExistence type="inferred from homology"/>
<evidence type="ECO:0000256" key="4">
    <source>
        <dbReference type="ARBA" id="ARBA00022475"/>
    </source>
</evidence>
<gene>
    <name evidence="9" type="ORF">ENL39_06340</name>
</gene>
<comment type="similarity">
    <text evidence="2">Belongs to the binding-protein-dependent transport system permease family. FecCD subfamily.</text>
</comment>
<feature type="transmembrane region" description="Helical" evidence="8">
    <location>
        <begin position="140"/>
        <end position="160"/>
    </location>
</feature>
<name>A0A7V5I268_UNCAE</name>
<protein>
    <submittedName>
        <fullName evidence="9">Iron ABC transporter permease</fullName>
    </submittedName>
</protein>
<keyword evidence="7 8" id="KW-0472">Membrane</keyword>
<dbReference type="FunFam" id="1.10.3470.10:FF:000001">
    <property type="entry name" value="Vitamin B12 ABC transporter permease BtuC"/>
    <property type="match status" value="1"/>
</dbReference>
<dbReference type="CDD" id="cd06550">
    <property type="entry name" value="TM_ABC_iron-siderophores_like"/>
    <property type="match status" value="1"/>
</dbReference>
<dbReference type="Pfam" id="PF01032">
    <property type="entry name" value="FecCD"/>
    <property type="match status" value="1"/>
</dbReference>